<dbReference type="Gene3D" id="3.40.430.10">
    <property type="entry name" value="Dihydrofolate Reductase, subunit A"/>
    <property type="match status" value="1"/>
</dbReference>
<evidence type="ECO:0000313" key="5">
    <source>
        <dbReference type="EMBL" id="PWC01050.1"/>
    </source>
</evidence>
<evidence type="ECO:0000256" key="3">
    <source>
        <dbReference type="ARBA" id="ARBA00023002"/>
    </source>
</evidence>
<organism evidence="5 6">
    <name type="scientific">Corynebacterium yudongzhengii</name>
    <dbReference type="NCBI Taxonomy" id="2080740"/>
    <lineage>
        <taxon>Bacteria</taxon>
        <taxon>Bacillati</taxon>
        <taxon>Actinomycetota</taxon>
        <taxon>Actinomycetes</taxon>
        <taxon>Mycobacteriales</taxon>
        <taxon>Corynebacteriaceae</taxon>
        <taxon>Corynebacterium</taxon>
    </lineage>
</organism>
<dbReference type="OrthoDB" id="5243299at2"/>
<dbReference type="InterPro" id="IPR024072">
    <property type="entry name" value="DHFR-like_dom_sf"/>
</dbReference>
<protein>
    <submittedName>
        <fullName evidence="5">Pyrimidine reductase family protein</fullName>
    </submittedName>
</protein>
<keyword evidence="6" id="KW-1185">Reference proteome</keyword>
<dbReference type="KEGG" id="cyz:C3B44_04905"/>
<feature type="domain" description="Bacterial bifunctional deaminase-reductase C-terminal" evidence="4">
    <location>
        <begin position="15"/>
        <end position="185"/>
    </location>
</feature>
<sequence length="224" mass="23722">MNTLFGPTEAGYGSVRAIYAMTANGAFAIGSSSTGIGDDTDAALLAHARSWADCVLVGSQTVKDEDYSGAVVSAAEQKARIDRGQAPVPPIAVPTNSLDLDPAAKFFTDTEAAPLLLTSSEHRPAALLEAGARILACNTESPHAILQVLREQGYEKIMLEGGPGLFAQFMRAELVDVAYITVAPRWTANTLGEDGFPDSELILDNVASSETGCVFLRYRRALND</sequence>
<dbReference type="SUPFAM" id="SSF53597">
    <property type="entry name" value="Dihydrofolate reductase-like"/>
    <property type="match status" value="1"/>
</dbReference>
<dbReference type="EMBL" id="QEEZ01000020">
    <property type="protein sequence ID" value="PWC01050.1"/>
    <property type="molecule type" value="Genomic_DNA"/>
</dbReference>
<evidence type="ECO:0000256" key="2">
    <source>
        <dbReference type="ARBA" id="ARBA00022857"/>
    </source>
</evidence>
<evidence type="ECO:0000313" key="6">
    <source>
        <dbReference type="Proteomes" id="UP000244989"/>
    </source>
</evidence>
<keyword evidence="2" id="KW-0521">NADP</keyword>
<evidence type="ECO:0000259" key="4">
    <source>
        <dbReference type="Pfam" id="PF01872"/>
    </source>
</evidence>
<dbReference type="RefSeq" id="WP_108431400.1">
    <property type="nucleotide sequence ID" value="NZ_CP026947.1"/>
</dbReference>
<accession>A0A2U1T4X7</accession>
<dbReference type="InterPro" id="IPR050765">
    <property type="entry name" value="Riboflavin_Biosynth_HTPR"/>
</dbReference>
<dbReference type="PANTHER" id="PTHR38011">
    <property type="entry name" value="DIHYDROFOLATE REDUCTASE FAMILY PROTEIN (AFU_ORTHOLOGUE AFUA_8G06820)"/>
    <property type="match status" value="1"/>
</dbReference>
<keyword evidence="3" id="KW-0560">Oxidoreductase</keyword>
<dbReference type="GO" id="GO:0008703">
    <property type="term" value="F:5-amino-6-(5-phosphoribosylamino)uracil reductase activity"/>
    <property type="evidence" value="ECO:0007669"/>
    <property type="project" value="InterPro"/>
</dbReference>
<proteinExistence type="predicted"/>
<name>A0A2U1T4X7_9CORY</name>
<evidence type="ECO:0000256" key="1">
    <source>
        <dbReference type="ARBA" id="ARBA00005104"/>
    </source>
</evidence>
<dbReference type="InterPro" id="IPR002734">
    <property type="entry name" value="RibDG_C"/>
</dbReference>
<gene>
    <name evidence="5" type="ORF">DF222_09580</name>
</gene>
<dbReference type="Proteomes" id="UP000244989">
    <property type="component" value="Unassembled WGS sequence"/>
</dbReference>
<comment type="pathway">
    <text evidence="1">Cofactor biosynthesis; riboflavin biosynthesis.</text>
</comment>
<dbReference type="GO" id="GO:0009231">
    <property type="term" value="P:riboflavin biosynthetic process"/>
    <property type="evidence" value="ECO:0007669"/>
    <property type="project" value="InterPro"/>
</dbReference>
<reference evidence="6" key="1">
    <citation type="submission" date="2018-04" db="EMBL/GenBank/DDBJ databases">
        <authorList>
            <person name="Liu S."/>
            <person name="Wang Z."/>
            <person name="Li J."/>
        </authorList>
    </citation>
    <scope>NUCLEOTIDE SEQUENCE [LARGE SCALE GENOMIC DNA]</scope>
    <source>
        <strain evidence="6">2189</strain>
    </source>
</reference>
<comment type="caution">
    <text evidence="5">The sequence shown here is derived from an EMBL/GenBank/DDBJ whole genome shotgun (WGS) entry which is preliminary data.</text>
</comment>
<dbReference type="Pfam" id="PF01872">
    <property type="entry name" value="RibD_C"/>
    <property type="match status" value="1"/>
</dbReference>
<dbReference type="PANTHER" id="PTHR38011:SF7">
    <property type="entry name" value="2,5-DIAMINO-6-RIBOSYLAMINO-4(3H)-PYRIMIDINONE 5'-PHOSPHATE REDUCTASE"/>
    <property type="match status" value="1"/>
</dbReference>
<dbReference type="AlphaFoldDB" id="A0A2U1T4X7"/>